<reference evidence="1" key="1">
    <citation type="submission" date="2016-07" db="EMBL/GenBank/DDBJ databases">
        <title>Microvirga ossetica sp. nov. a new species of rhizobia isolated from root nodules of the legume species Vicia alpestris Steven originated from North Ossetia region in the Caucasus.</title>
        <authorList>
            <person name="Safronova V.I."/>
            <person name="Kuznetsova I.G."/>
            <person name="Sazanova A.L."/>
            <person name="Belimov A."/>
            <person name="Andronov E."/>
            <person name="Osledkin Y.S."/>
            <person name="Onishchuk O.P."/>
            <person name="Kurchak O.N."/>
            <person name="Shaposhnikov A.I."/>
            <person name="Willems A."/>
            <person name="Tikhonovich I.A."/>
        </authorList>
    </citation>
    <scope>NUCLEOTIDE SEQUENCE [LARGE SCALE GENOMIC DNA]</scope>
    <source>
        <strain evidence="1">V5/3M</strain>
    </source>
</reference>
<gene>
    <name evidence="1" type="ORF">BB934_10855</name>
</gene>
<dbReference type="AlphaFoldDB" id="A0A1B2EFA8"/>
<organism evidence="1">
    <name type="scientific">Microvirga ossetica</name>
    <dbReference type="NCBI Taxonomy" id="1882682"/>
    <lineage>
        <taxon>Bacteria</taxon>
        <taxon>Pseudomonadati</taxon>
        <taxon>Pseudomonadota</taxon>
        <taxon>Alphaproteobacteria</taxon>
        <taxon>Hyphomicrobiales</taxon>
        <taxon>Methylobacteriaceae</taxon>
        <taxon>Microvirga</taxon>
    </lineage>
</organism>
<dbReference type="RefSeq" id="WP_099509664.1">
    <property type="nucleotide sequence ID" value="NZ_CP016616.1"/>
</dbReference>
<name>A0A1B2EFA8_9HYPH</name>
<sequence>MTILDPISGNRVTISASVKPRGRSTESGLEVRHAILPSVAQTKEGRRELSLARNRAGCRTVGENPAG</sequence>
<dbReference type="KEGG" id="moc:BB934_10855"/>
<protein>
    <submittedName>
        <fullName evidence="1">Uncharacterized protein</fullName>
    </submittedName>
</protein>
<accession>A0A1B2EFA8</accession>
<dbReference type="EMBL" id="CP016616">
    <property type="protein sequence ID" value="ANY78661.1"/>
    <property type="molecule type" value="Genomic_DNA"/>
</dbReference>
<evidence type="ECO:0000313" key="1">
    <source>
        <dbReference type="EMBL" id="ANY78661.1"/>
    </source>
</evidence>
<proteinExistence type="predicted"/>